<dbReference type="Pfam" id="PF13563">
    <property type="entry name" value="2_5_RNA_ligase2"/>
    <property type="match status" value="1"/>
</dbReference>
<dbReference type="Proteomes" id="UP000199012">
    <property type="component" value="Unassembled WGS sequence"/>
</dbReference>
<evidence type="ECO:0000313" key="1">
    <source>
        <dbReference type="EMBL" id="SFB19296.1"/>
    </source>
</evidence>
<dbReference type="SUPFAM" id="SSF55144">
    <property type="entry name" value="LigT-like"/>
    <property type="match status" value="1"/>
</dbReference>
<dbReference type="AlphaFoldDB" id="A0A1I0Z2G5"/>
<dbReference type="InterPro" id="IPR009097">
    <property type="entry name" value="Cyclic_Pdiesterase"/>
</dbReference>
<reference evidence="1 2" key="1">
    <citation type="submission" date="2016-10" db="EMBL/GenBank/DDBJ databases">
        <authorList>
            <person name="de Groot N.N."/>
        </authorList>
    </citation>
    <scope>NUCLEOTIDE SEQUENCE [LARGE SCALE GENOMIC DNA]</scope>
    <source>
        <strain evidence="1 2">CGMCC 4.6945</strain>
    </source>
</reference>
<evidence type="ECO:0000313" key="2">
    <source>
        <dbReference type="Proteomes" id="UP000199012"/>
    </source>
</evidence>
<protein>
    <submittedName>
        <fullName evidence="1">2'-5' RNA ligase superfamily protein</fullName>
    </submittedName>
</protein>
<keyword evidence="2" id="KW-1185">Reference proteome</keyword>
<dbReference type="RefSeq" id="WP_090033129.1">
    <property type="nucleotide sequence ID" value="NZ_BONM01000004.1"/>
</dbReference>
<dbReference type="Gene3D" id="3.90.1140.10">
    <property type="entry name" value="Cyclic phosphodiesterase"/>
    <property type="match status" value="1"/>
</dbReference>
<dbReference type="OrthoDB" id="3397424at2"/>
<sequence>MPRLHALELLPDGAGDAAVRADWQALRDADLPSQLDHTGATNAPHVTLLPAPALDEPLLARAAALVGPLLPLEVRAAGLVVLGGERVTLARLVDVPDALTAAALELRAAAPTTPHPGWLAHVTLARRLPRADVGRALAVLGHADVVLRLVALRRWDPEAGTVTTLVSADGTPTTP</sequence>
<dbReference type="GO" id="GO:0016874">
    <property type="term" value="F:ligase activity"/>
    <property type="evidence" value="ECO:0007669"/>
    <property type="project" value="UniProtKB-KW"/>
</dbReference>
<proteinExistence type="predicted"/>
<accession>A0A1I0Z2G5</accession>
<name>A0A1I0Z2G5_9CELL</name>
<dbReference type="STRING" id="988821.SAMN05421867_109107"/>
<gene>
    <name evidence="1" type="ORF">SAMN05421867_109107</name>
</gene>
<dbReference type="EMBL" id="FOKA01000009">
    <property type="protein sequence ID" value="SFB19296.1"/>
    <property type="molecule type" value="Genomic_DNA"/>
</dbReference>
<keyword evidence="1" id="KW-0436">Ligase</keyword>
<organism evidence="1 2">
    <name type="scientific">Cellulomonas marina</name>
    <dbReference type="NCBI Taxonomy" id="988821"/>
    <lineage>
        <taxon>Bacteria</taxon>
        <taxon>Bacillati</taxon>
        <taxon>Actinomycetota</taxon>
        <taxon>Actinomycetes</taxon>
        <taxon>Micrococcales</taxon>
        <taxon>Cellulomonadaceae</taxon>
        <taxon>Cellulomonas</taxon>
    </lineage>
</organism>